<dbReference type="SUPFAM" id="SSF52540">
    <property type="entry name" value="P-loop containing nucleoside triphosphate hydrolases"/>
    <property type="match status" value="1"/>
</dbReference>
<feature type="non-terminal residue" evidence="1">
    <location>
        <position position="1"/>
    </location>
</feature>
<dbReference type="InterPro" id="IPR027417">
    <property type="entry name" value="P-loop_NTPase"/>
</dbReference>
<evidence type="ECO:0008006" key="2">
    <source>
        <dbReference type="Google" id="ProtNLM"/>
    </source>
</evidence>
<dbReference type="EMBL" id="LAZR01042679">
    <property type="protein sequence ID" value="KKL08951.1"/>
    <property type="molecule type" value="Genomic_DNA"/>
</dbReference>
<proteinExistence type="predicted"/>
<gene>
    <name evidence="1" type="ORF">LCGC14_2570730</name>
</gene>
<comment type="caution">
    <text evidence="1">The sequence shown here is derived from an EMBL/GenBank/DDBJ whole genome shotgun (WGS) entry which is preliminary data.</text>
</comment>
<sequence length="474" mass="51940">FVEGEKAADKLSEAYGYTAVCLPGGAKGKINLDTLEPLRGRKIVLWGDNDSAGRALMERLFDALVGLAADIRAIAPYIKEGGDPADYVAAGYSREELRNEIKNAPVGETLTETADGFEVRIPYAGELVVFEFEDVEHSARAIETTVNIYYTRRPKHNYPCRQNLLSESAKKGLVSQLLIFFGESDKAGWTKLITRAWSRVIDHVKTKNVSVPVMDPLPEGSKNLYLIKPLVANDGLTVLFGMGGSGKSYLSALIALLTAAPYPHKLEELWATERGTVLYLDYEASRAKLNFRIKGLIKGLGWDINANDLPIRYLECGGVPLKRMLSAVRKEVNEHNVRLMIIDSVGQATGADLIAQETVSTFANAVARCGVRSCVAIAHVTKDEGVLYPYGSVYWHNTPRLTWFVTRYNSDLKSMGVAALNRKANDDGPQHPLGVQLDFEGELGSEGFVVFARNDDVPENVAQLSNGNGNGRDS</sequence>
<dbReference type="CDD" id="cd01029">
    <property type="entry name" value="TOPRIM_primases"/>
    <property type="match status" value="1"/>
</dbReference>
<dbReference type="Gene3D" id="3.40.1360.10">
    <property type="match status" value="1"/>
</dbReference>
<name>A0A0F9CTG0_9ZZZZ</name>
<evidence type="ECO:0000313" key="1">
    <source>
        <dbReference type="EMBL" id="KKL08951.1"/>
    </source>
</evidence>
<organism evidence="1">
    <name type="scientific">marine sediment metagenome</name>
    <dbReference type="NCBI Taxonomy" id="412755"/>
    <lineage>
        <taxon>unclassified sequences</taxon>
        <taxon>metagenomes</taxon>
        <taxon>ecological metagenomes</taxon>
    </lineage>
</organism>
<dbReference type="Pfam" id="PF13481">
    <property type="entry name" value="AAA_25"/>
    <property type="match status" value="1"/>
</dbReference>
<dbReference type="SUPFAM" id="SSF56731">
    <property type="entry name" value="DNA primase core"/>
    <property type="match status" value="1"/>
</dbReference>
<dbReference type="Gene3D" id="3.40.50.300">
    <property type="entry name" value="P-loop containing nucleotide triphosphate hydrolases"/>
    <property type="match status" value="1"/>
</dbReference>
<feature type="non-terminal residue" evidence="1">
    <location>
        <position position="474"/>
    </location>
</feature>
<dbReference type="InterPro" id="IPR034154">
    <property type="entry name" value="TOPRIM_DnaG/twinkle"/>
</dbReference>
<protein>
    <recommendedName>
        <fullName evidence="2">Toprim domain-containing protein</fullName>
    </recommendedName>
</protein>
<dbReference type="AlphaFoldDB" id="A0A0F9CTG0"/>
<reference evidence="1" key="1">
    <citation type="journal article" date="2015" name="Nature">
        <title>Complex archaea that bridge the gap between prokaryotes and eukaryotes.</title>
        <authorList>
            <person name="Spang A."/>
            <person name="Saw J.H."/>
            <person name="Jorgensen S.L."/>
            <person name="Zaremba-Niedzwiedzka K."/>
            <person name="Martijn J."/>
            <person name="Lind A.E."/>
            <person name="van Eijk R."/>
            <person name="Schleper C."/>
            <person name="Guy L."/>
            <person name="Ettema T.J."/>
        </authorList>
    </citation>
    <scope>NUCLEOTIDE SEQUENCE</scope>
</reference>
<accession>A0A0F9CTG0</accession>